<protein>
    <recommendedName>
        <fullName evidence="3">Phage tail protein</fullName>
    </recommendedName>
</protein>
<dbReference type="Proteomes" id="UP000501812">
    <property type="component" value="Chromosome"/>
</dbReference>
<dbReference type="AlphaFoldDB" id="A0A858RGY0"/>
<reference evidence="1 2" key="1">
    <citation type="submission" date="2020-04" db="EMBL/GenBank/DDBJ databases">
        <title>Luteolibacter sp. G-1-1-1 isolated from soil.</title>
        <authorList>
            <person name="Dahal R.H."/>
        </authorList>
    </citation>
    <scope>NUCLEOTIDE SEQUENCE [LARGE SCALE GENOMIC DNA]</scope>
    <source>
        <strain evidence="1 2">G-1-1-1</strain>
    </source>
</reference>
<dbReference type="EMBL" id="CP051774">
    <property type="protein sequence ID" value="QJE95955.1"/>
    <property type="molecule type" value="Genomic_DNA"/>
</dbReference>
<evidence type="ECO:0000313" key="1">
    <source>
        <dbReference type="EMBL" id="QJE95955.1"/>
    </source>
</evidence>
<proteinExistence type="predicted"/>
<organism evidence="1 2">
    <name type="scientific">Luteolibacter luteus</name>
    <dbReference type="NCBI Taxonomy" id="2728835"/>
    <lineage>
        <taxon>Bacteria</taxon>
        <taxon>Pseudomonadati</taxon>
        <taxon>Verrucomicrobiota</taxon>
        <taxon>Verrucomicrobiia</taxon>
        <taxon>Verrucomicrobiales</taxon>
        <taxon>Verrucomicrobiaceae</taxon>
        <taxon>Luteolibacter</taxon>
    </lineage>
</organism>
<keyword evidence="2" id="KW-1185">Reference proteome</keyword>
<evidence type="ECO:0008006" key="3">
    <source>
        <dbReference type="Google" id="ProtNLM"/>
    </source>
</evidence>
<gene>
    <name evidence="1" type="ORF">HHL09_09230</name>
</gene>
<dbReference type="KEGG" id="luo:HHL09_09230"/>
<dbReference type="RefSeq" id="WP_169454268.1">
    <property type="nucleotide sequence ID" value="NZ_CP051774.1"/>
</dbReference>
<name>A0A858RGY0_9BACT</name>
<evidence type="ECO:0000313" key="2">
    <source>
        <dbReference type="Proteomes" id="UP000501812"/>
    </source>
</evidence>
<accession>A0A858RGY0</accession>
<sequence>MKDIIIGSHLLFCRAGTVIGGIPTGPEAMPDTSPGNYIKFPSITDWAPKVTRNIVKRRAPAPGKFQNRKSIILSTEVTHAFSLQEFTETTLAELVLGGEKPVGGVFVPGSASELLTGWWIVQGYDQTDQEIVALNVWAEASCEGYTFKEGLDPYAIVLTQLISTLNTGEVSNLT</sequence>